<dbReference type="InterPro" id="IPR009241">
    <property type="entry name" value="HigB-like"/>
</dbReference>
<gene>
    <name evidence="1" type="ORF">FDG2_4754</name>
</gene>
<dbReference type="EMBL" id="FLUV01001991">
    <property type="protein sequence ID" value="SBW26019.1"/>
    <property type="molecule type" value="Genomic_DNA"/>
</dbReference>
<evidence type="ECO:0000313" key="2">
    <source>
        <dbReference type="Proteomes" id="UP000199013"/>
    </source>
</evidence>
<name>A0A1C3P892_9ACTN</name>
<sequence>MTWGTVELEPEVRDWLERLPTAQFATAAFYVDLLAEQGPLLGEPYTRQLDGKLRELRFHLEGRAVRVTYWIAPGRRVVLLTVFAKTRMREAAEVSRARRALARCLTESHTVGEGEGDDGDG</sequence>
<dbReference type="Proteomes" id="UP000199013">
    <property type="component" value="Unassembled WGS sequence"/>
</dbReference>
<protein>
    <recommendedName>
        <fullName evidence="3">Addiction module toxin RelE</fullName>
    </recommendedName>
</protein>
<proteinExistence type="predicted"/>
<reference evidence="2" key="1">
    <citation type="submission" date="2016-02" db="EMBL/GenBank/DDBJ databases">
        <authorList>
            <person name="Wibberg D."/>
        </authorList>
    </citation>
    <scope>NUCLEOTIDE SEQUENCE [LARGE SCALE GENOMIC DNA]</scope>
</reference>
<organism evidence="1 2">
    <name type="scientific">Candidatus Protofrankia californiensis</name>
    <dbReference type="NCBI Taxonomy" id="1839754"/>
    <lineage>
        <taxon>Bacteria</taxon>
        <taxon>Bacillati</taxon>
        <taxon>Actinomycetota</taxon>
        <taxon>Actinomycetes</taxon>
        <taxon>Frankiales</taxon>
        <taxon>Frankiaceae</taxon>
        <taxon>Protofrankia</taxon>
    </lineage>
</organism>
<evidence type="ECO:0000313" key="1">
    <source>
        <dbReference type="EMBL" id="SBW26019.1"/>
    </source>
</evidence>
<accession>A0A1C3P892</accession>
<keyword evidence="2" id="KW-1185">Reference proteome</keyword>
<dbReference type="AlphaFoldDB" id="A0A1C3P892"/>
<evidence type="ECO:0008006" key="3">
    <source>
        <dbReference type="Google" id="ProtNLM"/>
    </source>
</evidence>
<dbReference type="Pfam" id="PF05973">
    <property type="entry name" value="Gp49"/>
    <property type="match status" value="1"/>
</dbReference>